<dbReference type="InterPro" id="IPR055302">
    <property type="entry name" value="F-box_dom-containing"/>
</dbReference>
<dbReference type="Gene3D" id="3.80.10.10">
    <property type="entry name" value="Ribonuclease Inhibitor"/>
    <property type="match status" value="1"/>
</dbReference>
<evidence type="ECO:0000259" key="1">
    <source>
        <dbReference type="PROSITE" id="PS50181"/>
    </source>
</evidence>
<dbReference type="SUPFAM" id="SSF81383">
    <property type="entry name" value="F-box domain"/>
    <property type="match status" value="1"/>
</dbReference>
<dbReference type="STRING" id="4565.A0A3B6FQC5"/>
<dbReference type="Gramene" id="TraesRN3B0100807700.1">
    <property type="protein sequence ID" value="TraesRN3B0100807700.1"/>
    <property type="gene ID" value="TraesRN3B0100807700"/>
</dbReference>
<dbReference type="PROSITE" id="PS50181">
    <property type="entry name" value="FBOX"/>
    <property type="match status" value="1"/>
</dbReference>
<dbReference type="InterPro" id="IPR055411">
    <property type="entry name" value="LRR_FXL15/At3g58940/PEG3-like"/>
</dbReference>
<dbReference type="EnsemblPlants" id="TraesCS3B02G316000.1">
    <property type="protein sequence ID" value="TraesCS3B02G316000.1"/>
    <property type="gene ID" value="TraesCS3B02G316000"/>
</dbReference>
<reference evidence="2" key="1">
    <citation type="submission" date="2018-08" db="EMBL/GenBank/DDBJ databases">
        <authorList>
            <person name="Rossello M."/>
        </authorList>
    </citation>
    <scope>NUCLEOTIDE SEQUENCE [LARGE SCALE GENOMIC DNA]</scope>
    <source>
        <strain evidence="2">cv. Chinese Spring</strain>
    </source>
</reference>
<dbReference type="Pfam" id="PF24758">
    <property type="entry name" value="LRR_At5g56370"/>
    <property type="match status" value="1"/>
</dbReference>
<name>A0A3B6FQC5_WHEAT</name>
<dbReference type="Gramene" id="TraesCAD_scaffold_000043_01G000400.1">
    <property type="protein sequence ID" value="TraesCAD_scaffold_000043_01G000400.1"/>
    <property type="gene ID" value="TraesCAD_scaffold_000043_01G000400"/>
</dbReference>
<dbReference type="Pfam" id="PF00646">
    <property type="entry name" value="F-box"/>
    <property type="match status" value="1"/>
</dbReference>
<dbReference type="Gramene" id="TraesCS3B02G316000.1">
    <property type="protein sequence ID" value="TraesCS3B02G316000.1"/>
    <property type="gene ID" value="TraesCS3B02G316000"/>
</dbReference>
<dbReference type="PANTHER" id="PTHR32141">
    <property type="match status" value="1"/>
</dbReference>
<dbReference type="Proteomes" id="UP000019116">
    <property type="component" value="Chromosome 3B"/>
</dbReference>
<proteinExistence type="predicted"/>
<dbReference type="Gramene" id="TraesWEE_scaffold_005729_01G000300.1">
    <property type="protein sequence ID" value="TraesWEE_scaffold_005729_01G000300.1"/>
    <property type="gene ID" value="TraesWEE_scaffold_005729_01G000300"/>
</dbReference>
<dbReference type="Gramene" id="TraesCS3B03G0809800.1">
    <property type="protein sequence ID" value="TraesCS3B03G0809800.1.CDS"/>
    <property type="gene ID" value="TraesCS3B03G0809800"/>
</dbReference>
<dbReference type="InterPro" id="IPR006566">
    <property type="entry name" value="FBD"/>
</dbReference>
<dbReference type="Pfam" id="PF08387">
    <property type="entry name" value="FBD"/>
    <property type="match status" value="1"/>
</dbReference>
<evidence type="ECO:0000313" key="3">
    <source>
        <dbReference type="Proteomes" id="UP000019116"/>
    </source>
</evidence>
<dbReference type="InterPro" id="IPR036047">
    <property type="entry name" value="F-box-like_dom_sf"/>
</dbReference>
<dbReference type="Gramene" id="TraesCLE_scaffold_004907_01G000300.1">
    <property type="protein sequence ID" value="TraesCLE_scaffold_004907_01G000300.1"/>
    <property type="gene ID" value="TraesCLE_scaffold_004907_01G000300"/>
</dbReference>
<accession>A0A3B6FQC5</accession>
<sequence length="455" mass="52086">MAAAAVGDDLLLDRLSDLPDIILVTILSRLDMDEAARCSILSSRWRRLFPSTLLDFKAGSIRCDRAVEAVTSILAAHPTEPVRSFSTYRLSFRRQDDGAVDGWLRDLANRGIEKLVLYFNEKRQQKVPDSLFACASLKRLKVINGTFLDATEAAASLAVLAKIDLSDVKISQDSLNSLLSNCRALERLKITSISKCGRLHVRSRSLKVLRTSGDFKELFIDDAPNLEQVLGCYLNSRSVKIVIAHAPKLEFLGYIGMNNEIEFGNTKFTKFREKNIHAETIMPSLKTLAVDLMHTPDGYINEHYINWVMQLLKVFPCLETIYIKSDSWSEARDGSPGSWDVLASVPCMDNHLEKVVFEVYRGQEWQRDMAKFLHGRSRFLKTMEFHCMDDTSREDYGRAPTEEWVRKQQELLCLDSRAARDARFLFFKSPLVVNHHEFSHNESYQRGYHRDMYNL</sequence>
<keyword evidence="3" id="KW-1185">Reference proteome</keyword>
<dbReference type="AlphaFoldDB" id="A0A3B6FQC5"/>
<dbReference type="PANTHER" id="PTHR32141:SF96">
    <property type="entry name" value="OS01G0730100 PROTEIN"/>
    <property type="match status" value="1"/>
</dbReference>
<dbReference type="SUPFAM" id="SSF52047">
    <property type="entry name" value="RNI-like"/>
    <property type="match status" value="1"/>
</dbReference>
<evidence type="ECO:0000313" key="2">
    <source>
        <dbReference type="EnsemblPlants" id="TraesCS3B02G316000.1"/>
    </source>
</evidence>
<feature type="domain" description="F-box" evidence="1">
    <location>
        <begin position="12"/>
        <end position="59"/>
    </location>
</feature>
<dbReference type="Gene3D" id="1.20.1280.50">
    <property type="match status" value="1"/>
</dbReference>
<dbReference type="InterPro" id="IPR032675">
    <property type="entry name" value="LRR_dom_sf"/>
</dbReference>
<protein>
    <recommendedName>
        <fullName evidence="1">F-box domain-containing protein</fullName>
    </recommendedName>
</protein>
<reference evidence="2" key="2">
    <citation type="submission" date="2018-10" db="UniProtKB">
        <authorList>
            <consortium name="EnsemblPlants"/>
        </authorList>
    </citation>
    <scope>IDENTIFICATION</scope>
</reference>
<organism evidence="2">
    <name type="scientific">Triticum aestivum</name>
    <name type="common">Wheat</name>
    <dbReference type="NCBI Taxonomy" id="4565"/>
    <lineage>
        <taxon>Eukaryota</taxon>
        <taxon>Viridiplantae</taxon>
        <taxon>Streptophyta</taxon>
        <taxon>Embryophyta</taxon>
        <taxon>Tracheophyta</taxon>
        <taxon>Spermatophyta</taxon>
        <taxon>Magnoliopsida</taxon>
        <taxon>Liliopsida</taxon>
        <taxon>Poales</taxon>
        <taxon>Poaceae</taxon>
        <taxon>BOP clade</taxon>
        <taxon>Pooideae</taxon>
        <taxon>Triticodae</taxon>
        <taxon>Triticeae</taxon>
        <taxon>Triticinae</taxon>
        <taxon>Triticum</taxon>
    </lineage>
</organism>
<dbReference type="OMA" id="EHNDGAI"/>
<dbReference type="InterPro" id="IPR001810">
    <property type="entry name" value="F-box_dom"/>
</dbReference>